<gene>
    <name evidence="1" type="ORF">NP493_1225g02035</name>
</gene>
<proteinExistence type="predicted"/>
<protein>
    <submittedName>
        <fullName evidence="1">Uncharacterized protein</fullName>
    </submittedName>
</protein>
<sequence>MSSPSKSCDLDPIPTILLKACLYVLIRPKTDIINASPRSGLFPEDFKCAHVNAFLKKTTLPTEELNSCRPMPNLSFISKILEKVIANSVRSDIYIKGLSNVS</sequence>
<dbReference type="EMBL" id="JAODUO010001231">
    <property type="protein sequence ID" value="KAK2168446.1"/>
    <property type="molecule type" value="Genomic_DNA"/>
</dbReference>
<name>A0AAD9NHG9_RIDPI</name>
<accession>A0AAD9NHG9</accession>
<dbReference type="AlphaFoldDB" id="A0AAD9NHG9"/>
<dbReference type="Proteomes" id="UP001209878">
    <property type="component" value="Unassembled WGS sequence"/>
</dbReference>
<evidence type="ECO:0000313" key="1">
    <source>
        <dbReference type="EMBL" id="KAK2168446.1"/>
    </source>
</evidence>
<reference evidence="1" key="1">
    <citation type="journal article" date="2023" name="Mol. Biol. Evol.">
        <title>Third-Generation Sequencing Reveals the Adaptive Role of the Epigenome in Three Deep-Sea Polychaetes.</title>
        <authorList>
            <person name="Perez M."/>
            <person name="Aroh O."/>
            <person name="Sun Y."/>
            <person name="Lan Y."/>
            <person name="Juniper S.K."/>
            <person name="Young C.R."/>
            <person name="Angers B."/>
            <person name="Qian P.Y."/>
        </authorList>
    </citation>
    <scope>NUCLEOTIDE SEQUENCE</scope>
    <source>
        <strain evidence="1">R07B-5</strain>
    </source>
</reference>
<evidence type="ECO:0000313" key="2">
    <source>
        <dbReference type="Proteomes" id="UP001209878"/>
    </source>
</evidence>
<organism evidence="1 2">
    <name type="scientific">Ridgeia piscesae</name>
    <name type="common">Tubeworm</name>
    <dbReference type="NCBI Taxonomy" id="27915"/>
    <lineage>
        <taxon>Eukaryota</taxon>
        <taxon>Metazoa</taxon>
        <taxon>Spiralia</taxon>
        <taxon>Lophotrochozoa</taxon>
        <taxon>Annelida</taxon>
        <taxon>Polychaeta</taxon>
        <taxon>Sedentaria</taxon>
        <taxon>Canalipalpata</taxon>
        <taxon>Sabellida</taxon>
        <taxon>Siboglinidae</taxon>
        <taxon>Ridgeia</taxon>
    </lineage>
</organism>
<keyword evidence="2" id="KW-1185">Reference proteome</keyword>
<comment type="caution">
    <text evidence="1">The sequence shown here is derived from an EMBL/GenBank/DDBJ whole genome shotgun (WGS) entry which is preliminary data.</text>
</comment>